<protein>
    <submittedName>
        <fullName evidence="2">Prolactin receptor</fullName>
    </submittedName>
</protein>
<feature type="region of interest" description="Disordered" evidence="1">
    <location>
        <begin position="65"/>
        <end position="84"/>
    </location>
</feature>
<name>A0A183TN30_SCHSO</name>
<sequence>LSISPSGENIVQEMSVSRPEVNPGCLMPHRETEEGVDQKDTVFRTRSQKKEAVIVTVTETMGTQHSMPGSVVCPDADVEVTKDN</sequence>
<dbReference type="AlphaFoldDB" id="A0A183TN30"/>
<proteinExistence type="predicted"/>
<organism evidence="2">
    <name type="scientific">Schistocephalus solidus</name>
    <name type="common">Tapeworm</name>
    <dbReference type="NCBI Taxonomy" id="70667"/>
    <lineage>
        <taxon>Eukaryota</taxon>
        <taxon>Metazoa</taxon>
        <taxon>Spiralia</taxon>
        <taxon>Lophotrochozoa</taxon>
        <taxon>Platyhelminthes</taxon>
        <taxon>Cestoda</taxon>
        <taxon>Eucestoda</taxon>
        <taxon>Diphyllobothriidea</taxon>
        <taxon>Diphyllobothriidae</taxon>
        <taxon>Schistocephalus</taxon>
    </lineage>
</organism>
<feature type="compositionally biased region" description="Polar residues" evidence="1">
    <location>
        <begin position="1"/>
        <end position="15"/>
    </location>
</feature>
<evidence type="ECO:0000256" key="1">
    <source>
        <dbReference type="SAM" id="MobiDB-lite"/>
    </source>
</evidence>
<dbReference type="WBParaSite" id="SSLN_0001855401-mRNA-1">
    <property type="protein sequence ID" value="SSLN_0001855401-mRNA-1"/>
    <property type="gene ID" value="SSLN_0001855401"/>
</dbReference>
<reference evidence="2" key="1">
    <citation type="submission" date="2016-06" db="UniProtKB">
        <authorList>
            <consortium name="WormBaseParasite"/>
        </authorList>
    </citation>
    <scope>IDENTIFICATION</scope>
</reference>
<feature type="compositionally biased region" description="Basic and acidic residues" evidence="1">
    <location>
        <begin position="28"/>
        <end position="39"/>
    </location>
</feature>
<evidence type="ECO:0000313" key="2">
    <source>
        <dbReference type="WBParaSite" id="SSLN_0001855401-mRNA-1"/>
    </source>
</evidence>
<accession>A0A183TN30</accession>
<feature type="region of interest" description="Disordered" evidence="1">
    <location>
        <begin position="1"/>
        <end position="39"/>
    </location>
</feature>